<evidence type="ECO:0000256" key="4">
    <source>
        <dbReference type="ARBA" id="ARBA00022741"/>
    </source>
</evidence>
<protein>
    <recommendedName>
        <fullName evidence="13">ABC transporter ATP-binding protein</fullName>
    </recommendedName>
</protein>
<dbReference type="InterPro" id="IPR027417">
    <property type="entry name" value="P-loop_NTPase"/>
</dbReference>
<dbReference type="Gene3D" id="3.40.50.300">
    <property type="entry name" value="P-loop containing nucleotide triphosphate hydrolases"/>
    <property type="match status" value="1"/>
</dbReference>
<organism evidence="11 12">
    <name type="scientific">candidate division WWE3 bacterium RIFCSPHIGHO2_01_FULL_35_17</name>
    <dbReference type="NCBI Taxonomy" id="1802614"/>
    <lineage>
        <taxon>Bacteria</taxon>
        <taxon>Katanobacteria</taxon>
    </lineage>
</organism>
<feature type="transmembrane region" description="Helical" evidence="8">
    <location>
        <begin position="246"/>
        <end position="269"/>
    </location>
</feature>
<gene>
    <name evidence="11" type="ORF">A2713_00695</name>
</gene>
<keyword evidence="6 8" id="KW-1133">Transmembrane helix</keyword>
<name>A0A1F4USV3_UNCKA</name>
<feature type="transmembrane region" description="Helical" evidence="8">
    <location>
        <begin position="21"/>
        <end position="42"/>
    </location>
</feature>
<dbReference type="PANTHER" id="PTHR24221:SF654">
    <property type="entry name" value="ATP-BINDING CASSETTE SUB-FAMILY B MEMBER 6"/>
    <property type="match status" value="1"/>
</dbReference>
<evidence type="ECO:0000256" key="7">
    <source>
        <dbReference type="ARBA" id="ARBA00023136"/>
    </source>
</evidence>
<evidence type="ECO:0000256" key="8">
    <source>
        <dbReference type="SAM" id="Phobius"/>
    </source>
</evidence>
<dbReference type="Proteomes" id="UP000176444">
    <property type="component" value="Unassembled WGS sequence"/>
</dbReference>
<dbReference type="CDD" id="cd07346">
    <property type="entry name" value="ABC_6TM_exporters"/>
    <property type="match status" value="1"/>
</dbReference>
<dbReference type="AlphaFoldDB" id="A0A1F4USV3"/>
<reference evidence="11 12" key="1">
    <citation type="journal article" date="2016" name="Nat. Commun.">
        <title>Thousands of microbial genomes shed light on interconnected biogeochemical processes in an aquifer system.</title>
        <authorList>
            <person name="Anantharaman K."/>
            <person name="Brown C.T."/>
            <person name="Hug L.A."/>
            <person name="Sharon I."/>
            <person name="Castelle C.J."/>
            <person name="Probst A.J."/>
            <person name="Thomas B.C."/>
            <person name="Singh A."/>
            <person name="Wilkins M.J."/>
            <person name="Karaoz U."/>
            <person name="Brodie E.L."/>
            <person name="Williams K.H."/>
            <person name="Hubbard S.S."/>
            <person name="Banfield J.F."/>
        </authorList>
    </citation>
    <scope>NUCLEOTIDE SEQUENCE [LARGE SCALE GENOMIC DNA]</scope>
</reference>
<feature type="transmembrane region" description="Helical" evidence="8">
    <location>
        <begin position="159"/>
        <end position="178"/>
    </location>
</feature>
<dbReference type="Pfam" id="PF00664">
    <property type="entry name" value="ABC_membrane"/>
    <property type="match status" value="1"/>
</dbReference>
<evidence type="ECO:0000313" key="11">
    <source>
        <dbReference type="EMBL" id="OGC48019.1"/>
    </source>
</evidence>
<dbReference type="GO" id="GO:0140359">
    <property type="term" value="F:ABC-type transporter activity"/>
    <property type="evidence" value="ECO:0007669"/>
    <property type="project" value="InterPro"/>
</dbReference>
<keyword evidence="5" id="KW-0067">ATP-binding</keyword>
<dbReference type="PROSITE" id="PS50929">
    <property type="entry name" value="ABC_TM1F"/>
    <property type="match status" value="1"/>
</dbReference>
<evidence type="ECO:0000259" key="9">
    <source>
        <dbReference type="PROSITE" id="PS50893"/>
    </source>
</evidence>
<evidence type="ECO:0000256" key="6">
    <source>
        <dbReference type="ARBA" id="ARBA00022989"/>
    </source>
</evidence>
<keyword evidence="4" id="KW-0547">Nucleotide-binding</keyword>
<evidence type="ECO:0000313" key="12">
    <source>
        <dbReference type="Proteomes" id="UP000176444"/>
    </source>
</evidence>
<feature type="transmembrane region" description="Helical" evidence="8">
    <location>
        <begin position="275"/>
        <end position="293"/>
    </location>
</feature>
<dbReference type="InterPro" id="IPR036640">
    <property type="entry name" value="ABC1_TM_sf"/>
</dbReference>
<feature type="domain" description="ABC transporter" evidence="9">
    <location>
        <begin position="339"/>
        <end position="573"/>
    </location>
</feature>
<dbReference type="FunFam" id="3.40.50.300:FF:000287">
    <property type="entry name" value="Multidrug ABC transporter ATP-binding protein"/>
    <property type="match status" value="1"/>
</dbReference>
<accession>A0A1F4USV3</accession>
<feature type="domain" description="ABC transmembrane type-1" evidence="10">
    <location>
        <begin position="23"/>
        <end position="305"/>
    </location>
</feature>
<dbReference type="GO" id="GO:0016887">
    <property type="term" value="F:ATP hydrolysis activity"/>
    <property type="evidence" value="ECO:0007669"/>
    <property type="project" value="InterPro"/>
</dbReference>
<keyword evidence="7 8" id="KW-0472">Membrane</keyword>
<dbReference type="SMART" id="SM00382">
    <property type="entry name" value="AAA"/>
    <property type="match status" value="1"/>
</dbReference>
<comment type="subcellular location">
    <subcellularLocation>
        <location evidence="1">Cell membrane</location>
        <topology evidence="1">Multi-pass membrane protein</topology>
    </subcellularLocation>
</comment>
<dbReference type="InterPro" id="IPR039421">
    <property type="entry name" value="Type_1_exporter"/>
</dbReference>
<evidence type="ECO:0000256" key="2">
    <source>
        <dbReference type="ARBA" id="ARBA00022448"/>
    </source>
</evidence>
<dbReference type="SUPFAM" id="SSF90123">
    <property type="entry name" value="ABC transporter transmembrane region"/>
    <property type="match status" value="1"/>
</dbReference>
<dbReference type="EMBL" id="MEUX01000003">
    <property type="protein sequence ID" value="OGC48019.1"/>
    <property type="molecule type" value="Genomic_DNA"/>
</dbReference>
<keyword evidence="2" id="KW-0813">Transport</keyword>
<evidence type="ECO:0000256" key="3">
    <source>
        <dbReference type="ARBA" id="ARBA00022692"/>
    </source>
</evidence>
<dbReference type="Pfam" id="PF00005">
    <property type="entry name" value="ABC_tran"/>
    <property type="match status" value="1"/>
</dbReference>
<dbReference type="SUPFAM" id="SSF52540">
    <property type="entry name" value="P-loop containing nucleoside triphosphate hydrolases"/>
    <property type="match status" value="1"/>
</dbReference>
<evidence type="ECO:0008006" key="13">
    <source>
        <dbReference type="Google" id="ProtNLM"/>
    </source>
</evidence>
<dbReference type="PANTHER" id="PTHR24221">
    <property type="entry name" value="ATP-BINDING CASSETTE SUB-FAMILY B"/>
    <property type="match status" value="1"/>
</dbReference>
<dbReference type="InterPro" id="IPR003439">
    <property type="entry name" value="ABC_transporter-like_ATP-bd"/>
</dbReference>
<evidence type="ECO:0000256" key="5">
    <source>
        <dbReference type="ARBA" id="ARBA00022840"/>
    </source>
</evidence>
<feature type="transmembrane region" description="Helical" evidence="8">
    <location>
        <begin position="57"/>
        <end position="75"/>
    </location>
</feature>
<dbReference type="GO" id="GO:0005886">
    <property type="term" value="C:plasma membrane"/>
    <property type="evidence" value="ECO:0007669"/>
    <property type="project" value="UniProtKB-SubCell"/>
</dbReference>
<dbReference type="InterPro" id="IPR011527">
    <property type="entry name" value="ABC1_TM_dom"/>
</dbReference>
<evidence type="ECO:0000259" key="10">
    <source>
        <dbReference type="PROSITE" id="PS50929"/>
    </source>
</evidence>
<dbReference type="Gene3D" id="1.20.1560.10">
    <property type="entry name" value="ABC transporter type 1, transmembrane domain"/>
    <property type="match status" value="1"/>
</dbReference>
<dbReference type="InterPro" id="IPR003593">
    <property type="entry name" value="AAA+_ATPase"/>
</dbReference>
<dbReference type="GO" id="GO:0005524">
    <property type="term" value="F:ATP binding"/>
    <property type="evidence" value="ECO:0007669"/>
    <property type="project" value="UniProtKB-KW"/>
</dbReference>
<feature type="transmembrane region" description="Helical" evidence="8">
    <location>
        <begin position="132"/>
        <end position="153"/>
    </location>
</feature>
<evidence type="ECO:0000256" key="1">
    <source>
        <dbReference type="ARBA" id="ARBA00004651"/>
    </source>
</evidence>
<comment type="caution">
    <text evidence="11">The sequence shown here is derived from an EMBL/GenBank/DDBJ whole genome shotgun (WGS) entry which is preliminary data.</text>
</comment>
<sequence>MTLVQESKIIWGYLRKRKRKIYFITFIAIIGSFISAVIPYIYGRLVDLAANGSTPRLIGEVLLVWLILALLSDWISRFARNKGQHIAIEAHNDLLLEATGHLLDLPLGFHKHRKMGEIIKRAYRGADYLERIVDHVIFSIGPDFFTVIAALIIMSFVEWHLALLLFIVLTLYSLSSIWKTKPIVKAQRKMNKTYEEAYGDLYDSVLNIQTVKSFTGEEMEKKKMDRNFRDKAGTQYKAFMDLWRKLGAWQQTIFSFGFIFIFGSAVFFLRNGVISAGQLVMFVGYISLAYRPFGRLAEYYRMIRTGLTAIERTRKLLKINPEPYYEKNRKELEDIKGAVEFINVSFGYQDHQKVLSDISFKVKPGEITALVGESGVGKTTLVDLISGYYWPSQGKILIDGQDTSRISLNSLRENIALVPQEVTLFNDTIKNNIRYGKPKAAEERIIEAAKAAHAHEFIQKFPKKYDQIVGERGIKLSTGQKQRVAIARALLRDPKILILDEATSSLDSATEKLVQEALERLIKGRTTFIIAHRLSTIQKADKIIVLEKGKITEEGDHQELISKGGVYQKLSELQSTVVR</sequence>
<proteinExistence type="predicted"/>
<dbReference type="PROSITE" id="PS50893">
    <property type="entry name" value="ABC_TRANSPORTER_2"/>
    <property type="match status" value="1"/>
</dbReference>
<keyword evidence="3 8" id="KW-0812">Transmembrane</keyword>